<dbReference type="GO" id="GO:0046677">
    <property type="term" value="P:response to antibiotic"/>
    <property type="evidence" value="ECO:0007669"/>
    <property type="project" value="UniProtKB-UniRule"/>
</dbReference>
<feature type="transmembrane region" description="Helical" evidence="14">
    <location>
        <begin position="86"/>
        <end position="105"/>
    </location>
</feature>
<feature type="transmembrane region" description="Helical" evidence="14">
    <location>
        <begin position="117"/>
        <end position="135"/>
    </location>
</feature>
<dbReference type="RefSeq" id="WP_200282485.1">
    <property type="nucleotide sequence ID" value="NZ_JAENII010000015.1"/>
</dbReference>
<evidence type="ECO:0000256" key="11">
    <source>
        <dbReference type="ARBA" id="ARBA00032707"/>
    </source>
</evidence>
<comment type="miscellaneous">
    <text evidence="14">Bacitracin is thought to be involved in the inhibition of peptidoglycan synthesis by sequestering undecaprenyl diphosphate, thereby reducing the pool of lipid carrier available.</text>
</comment>
<dbReference type="GO" id="GO:0050380">
    <property type="term" value="F:undecaprenyl-diphosphatase activity"/>
    <property type="evidence" value="ECO:0007669"/>
    <property type="project" value="UniProtKB-UniRule"/>
</dbReference>
<dbReference type="AlphaFoldDB" id="A0A934RDM3"/>
<dbReference type="PANTHER" id="PTHR30622:SF3">
    <property type="entry name" value="UNDECAPRENYL-DIPHOSPHATASE"/>
    <property type="match status" value="1"/>
</dbReference>
<evidence type="ECO:0000313" key="16">
    <source>
        <dbReference type="Proteomes" id="UP000658278"/>
    </source>
</evidence>
<keyword evidence="9 14" id="KW-0472">Membrane</keyword>
<keyword evidence="16" id="KW-1185">Reference proteome</keyword>
<evidence type="ECO:0000256" key="6">
    <source>
        <dbReference type="ARBA" id="ARBA00022692"/>
    </source>
</evidence>
<dbReference type="GO" id="GO:0071555">
    <property type="term" value="P:cell wall organization"/>
    <property type="evidence" value="ECO:0007669"/>
    <property type="project" value="UniProtKB-KW"/>
</dbReference>
<dbReference type="HAMAP" id="MF_01006">
    <property type="entry name" value="Undec_diphosphatase"/>
    <property type="match status" value="1"/>
</dbReference>
<keyword evidence="6 14" id="KW-0812">Transmembrane</keyword>
<keyword evidence="7 14" id="KW-0378">Hydrolase</keyword>
<accession>A0A934RDM3</accession>
<gene>
    <name evidence="14" type="primary">uppP</name>
    <name evidence="15" type="ORF">JIN81_16525</name>
</gene>
<comment type="similarity">
    <text evidence="2 14">Belongs to the UppP family.</text>
</comment>
<name>A0A934RDM3_9BACT</name>
<feature type="transmembrane region" description="Helical" evidence="14">
    <location>
        <begin position="271"/>
        <end position="292"/>
    </location>
</feature>
<dbReference type="PANTHER" id="PTHR30622">
    <property type="entry name" value="UNDECAPRENYL-DIPHOSPHATASE"/>
    <property type="match status" value="1"/>
</dbReference>
<feature type="transmembrane region" description="Helical" evidence="14">
    <location>
        <begin position="237"/>
        <end position="259"/>
    </location>
</feature>
<proteinExistence type="inferred from homology"/>
<keyword evidence="5 14" id="KW-1003">Cell membrane</keyword>
<comment type="catalytic activity">
    <reaction evidence="13 14">
        <text>di-trans,octa-cis-undecaprenyl diphosphate + H2O = di-trans,octa-cis-undecaprenyl phosphate + phosphate + H(+)</text>
        <dbReference type="Rhea" id="RHEA:28094"/>
        <dbReference type="ChEBI" id="CHEBI:15377"/>
        <dbReference type="ChEBI" id="CHEBI:15378"/>
        <dbReference type="ChEBI" id="CHEBI:43474"/>
        <dbReference type="ChEBI" id="CHEBI:58405"/>
        <dbReference type="ChEBI" id="CHEBI:60392"/>
        <dbReference type="EC" id="3.6.1.27"/>
    </reaction>
</comment>
<dbReference type="EMBL" id="JAENII010000015">
    <property type="protein sequence ID" value="MBK1828640.1"/>
    <property type="molecule type" value="Genomic_DNA"/>
</dbReference>
<dbReference type="Proteomes" id="UP000658278">
    <property type="component" value="Unassembled WGS sequence"/>
</dbReference>
<reference evidence="15" key="1">
    <citation type="submission" date="2021-01" db="EMBL/GenBank/DDBJ databases">
        <title>Modified the classification status of verrucomicrobia.</title>
        <authorList>
            <person name="Feng X."/>
        </authorList>
    </citation>
    <scope>NUCLEOTIDE SEQUENCE</scope>
    <source>
        <strain evidence="15">KCTC 22201</strain>
    </source>
</reference>
<evidence type="ECO:0000256" key="12">
    <source>
        <dbReference type="ARBA" id="ARBA00032932"/>
    </source>
</evidence>
<sequence length="295" mass="31477">MNWIQALILGVIEGLTEYLPVSSTGHLIVAQRFMGIGMEGQEKQAADCFAICIQAGAILAVLGLYWPRVRQMLMGLLGKDRVGLRLLMAMVVGFLPAAVIGLLANDWIEARLFGLKPVVAAWLVGGVGILFVARWMKRGGGSKGVELAELTWKMALIVGLAQCVAMWPGTSRSLMTILGGVLVGLRLSAAVEFSFLLGLVTLTAATAKKAVWPIEGIDERYDAAFGGTMLMLDTYDWMPMLVGVVGATVSAALAVKWMVGYLNRKGLGVFGWYRIAVGIAVGGLILTDFHGFGSA</sequence>
<evidence type="ECO:0000256" key="14">
    <source>
        <dbReference type="HAMAP-Rule" id="MF_01006"/>
    </source>
</evidence>
<dbReference type="GO" id="GO:0009252">
    <property type="term" value="P:peptidoglycan biosynthetic process"/>
    <property type="evidence" value="ECO:0007669"/>
    <property type="project" value="UniProtKB-KW"/>
</dbReference>
<organism evidence="15 16">
    <name type="scientific">Haloferula rosea</name>
    <dbReference type="NCBI Taxonomy" id="490093"/>
    <lineage>
        <taxon>Bacteria</taxon>
        <taxon>Pseudomonadati</taxon>
        <taxon>Verrucomicrobiota</taxon>
        <taxon>Verrucomicrobiia</taxon>
        <taxon>Verrucomicrobiales</taxon>
        <taxon>Verrucomicrobiaceae</taxon>
        <taxon>Haloferula</taxon>
    </lineage>
</organism>
<evidence type="ECO:0000256" key="9">
    <source>
        <dbReference type="ARBA" id="ARBA00023136"/>
    </source>
</evidence>
<comment type="subcellular location">
    <subcellularLocation>
        <location evidence="1 14">Cell membrane</location>
        <topology evidence="1 14">Multi-pass membrane protein</topology>
    </subcellularLocation>
</comment>
<keyword evidence="8 14" id="KW-1133">Transmembrane helix</keyword>
<evidence type="ECO:0000256" key="4">
    <source>
        <dbReference type="ARBA" id="ARBA00021581"/>
    </source>
</evidence>
<dbReference type="Pfam" id="PF02673">
    <property type="entry name" value="BacA"/>
    <property type="match status" value="1"/>
</dbReference>
<feature type="transmembrane region" description="Helical" evidence="14">
    <location>
        <begin position="48"/>
        <end position="66"/>
    </location>
</feature>
<evidence type="ECO:0000256" key="8">
    <source>
        <dbReference type="ARBA" id="ARBA00022989"/>
    </source>
</evidence>
<comment type="caution">
    <text evidence="15">The sequence shown here is derived from an EMBL/GenBank/DDBJ whole genome shotgun (WGS) entry which is preliminary data.</text>
</comment>
<dbReference type="GO" id="GO:0008360">
    <property type="term" value="P:regulation of cell shape"/>
    <property type="evidence" value="ECO:0007669"/>
    <property type="project" value="UniProtKB-KW"/>
</dbReference>
<evidence type="ECO:0000256" key="2">
    <source>
        <dbReference type="ARBA" id="ARBA00010621"/>
    </source>
</evidence>
<evidence type="ECO:0000256" key="1">
    <source>
        <dbReference type="ARBA" id="ARBA00004651"/>
    </source>
</evidence>
<evidence type="ECO:0000313" key="15">
    <source>
        <dbReference type="EMBL" id="MBK1828640.1"/>
    </source>
</evidence>
<evidence type="ECO:0000256" key="10">
    <source>
        <dbReference type="ARBA" id="ARBA00023251"/>
    </source>
</evidence>
<keyword evidence="10 14" id="KW-0046">Antibiotic resistance</keyword>
<keyword evidence="14" id="KW-0133">Cell shape</keyword>
<dbReference type="InterPro" id="IPR003824">
    <property type="entry name" value="UppP"/>
</dbReference>
<evidence type="ECO:0000256" key="7">
    <source>
        <dbReference type="ARBA" id="ARBA00022801"/>
    </source>
</evidence>
<evidence type="ECO:0000256" key="3">
    <source>
        <dbReference type="ARBA" id="ARBA00012374"/>
    </source>
</evidence>
<keyword evidence="14" id="KW-0961">Cell wall biogenesis/degradation</keyword>
<comment type="function">
    <text evidence="14">Catalyzes the dephosphorylation of undecaprenyl diphosphate (UPP). Confers resistance to bacitracin.</text>
</comment>
<dbReference type="GO" id="GO:0005886">
    <property type="term" value="C:plasma membrane"/>
    <property type="evidence" value="ECO:0007669"/>
    <property type="project" value="UniProtKB-SubCell"/>
</dbReference>
<feature type="transmembrane region" description="Helical" evidence="14">
    <location>
        <begin position="174"/>
        <end position="200"/>
    </location>
</feature>
<keyword evidence="14" id="KW-0573">Peptidoglycan synthesis</keyword>
<evidence type="ECO:0000256" key="13">
    <source>
        <dbReference type="ARBA" id="ARBA00047594"/>
    </source>
</evidence>
<evidence type="ECO:0000256" key="5">
    <source>
        <dbReference type="ARBA" id="ARBA00022475"/>
    </source>
</evidence>
<protein>
    <recommendedName>
        <fullName evidence="4 14">Undecaprenyl-diphosphatase</fullName>
        <ecNumber evidence="3 14">3.6.1.27</ecNumber>
    </recommendedName>
    <alternativeName>
        <fullName evidence="12 14">Bacitracin resistance protein</fullName>
    </alternativeName>
    <alternativeName>
        <fullName evidence="11 14">Undecaprenyl pyrophosphate phosphatase</fullName>
    </alternativeName>
</protein>
<dbReference type="EC" id="3.6.1.27" evidence="3 14"/>